<gene>
    <name evidence="11" type="ORF">AAF712_002337</name>
</gene>
<reference evidence="11 12" key="1">
    <citation type="submission" date="2024-05" db="EMBL/GenBank/DDBJ databases">
        <title>A draft genome resource for the thread blight pathogen Marasmius tenuissimus strain MS-2.</title>
        <authorList>
            <person name="Yulfo-Soto G.E."/>
            <person name="Baruah I.K."/>
            <person name="Amoako-Attah I."/>
            <person name="Bukari Y."/>
            <person name="Meinhardt L.W."/>
            <person name="Bailey B.A."/>
            <person name="Cohen S.P."/>
        </authorList>
    </citation>
    <scope>NUCLEOTIDE SEQUENCE [LARGE SCALE GENOMIC DNA]</scope>
    <source>
        <strain evidence="11 12">MS-2</strain>
    </source>
</reference>
<feature type="repeat" description="Solcar" evidence="9">
    <location>
        <begin position="100"/>
        <end position="186"/>
    </location>
</feature>
<evidence type="ECO:0000313" key="11">
    <source>
        <dbReference type="EMBL" id="KAL0070505.1"/>
    </source>
</evidence>
<accession>A0ABR3AAG3</accession>
<dbReference type="Proteomes" id="UP001437256">
    <property type="component" value="Unassembled WGS sequence"/>
</dbReference>
<proteinExistence type="inferred from homology"/>
<evidence type="ECO:0000256" key="8">
    <source>
        <dbReference type="ARBA" id="ARBA00023136"/>
    </source>
</evidence>
<dbReference type="InterPro" id="IPR049563">
    <property type="entry name" value="TXTP-like"/>
</dbReference>
<evidence type="ECO:0000256" key="3">
    <source>
        <dbReference type="ARBA" id="ARBA00022448"/>
    </source>
</evidence>
<keyword evidence="5" id="KW-0677">Repeat</keyword>
<comment type="subcellular location">
    <subcellularLocation>
        <location evidence="1">Mitochondrion membrane</location>
        <topology evidence="1">Multi-pass membrane protein</topology>
    </subcellularLocation>
</comment>
<evidence type="ECO:0000256" key="6">
    <source>
        <dbReference type="ARBA" id="ARBA00022989"/>
    </source>
</evidence>
<evidence type="ECO:0000256" key="10">
    <source>
        <dbReference type="RuleBase" id="RU000488"/>
    </source>
</evidence>
<evidence type="ECO:0000256" key="1">
    <source>
        <dbReference type="ARBA" id="ARBA00004225"/>
    </source>
</evidence>
<dbReference type="PANTHER" id="PTHR45788">
    <property type="entry name" value="SUCCINATE/FUMARATE MITOCHONDRIAL TRANSPORTER-RELATED"/>
    <property type="match status" value="1"/>
</dbReference>
<dbReference type="InterPro" id="IPR023395">
    <property type="entry name" value="MCP_dom_sf"/>
</dbReference>
<evidence type="ECO:0000256" key="2">
    <source>
        <dbReference type="ARBA" id="ARBA00006375"/>
    </source>
</evidence>
<organism evidence="11 12">
    <name type="scientific">Marasmius tenuissimus</name>
    <dbReference type="NCBI Taxonomy" id="585030"/>
    <lineage>
        <taxon>Eukaryota</taxon>
        <taxon>Fungi</taxon>
        <taxon>Dikarya</taxon>
        <taxon>Basidiomycota</taxon>
        <taxon>Agaricomycotina</taxon>
        <taxon>Agaricomycetes</taxon>
        <taxon>Agaricomycetidae</taxon>
        <taxon>Agaricales</taxon>
        <taxon>Marasmiineae</taxon>
        <taxon>Marasmiaceae</taxon>
        <taxon>Marasmius</taxon>
    </lineage>
</organism>
<dbReference type="PROSITE" id="PS50920">
    <property type="entry name" value="SOLCAR"/>
    <property type="match status" value="3"/>
</dbReference>
<dbReference type="EMBL" id="JBBXMP010000006">
    <property type="protein sequence ID" value="KAL0070505.1"/>
    <property type="molecule type" value="Genomic_DNA"/>
</dbReference>
<keyword evidence="3 10" id="KW-0813">Transport</keyword>
<dbReference type="Gene3D" id="1.50.40.10">
    <property type="entry name" value="Mitochondrial carrier domain"/>
    <property type="match status" value="1"/>
</dbReference>
<keyword evidence="12" id="KW-1185">Reference proteome</keyword>
<evidence type="ECO:0008006" key="13">
    <source>
        <dbReference type="Google" id="ProtNLM"/>
    </source>
</evidence>
<keyword evidence="8 9" id="KW-0472">Membrane</keyword>
<dbReference type="SUPFAM" id="SSF103506">
    <property type="entry name" value="Mitochondrial carrier"/>
    <property type="match status" value="1"/>
</dbReference>
<name>A0ABR3AAG3_9AGAR</name>
<dbReference type="InterPro" id="IPR018108">
    <property type="entry name" value="MCP_transmembrane"/>
</dbReference>
<dbReference type="PANTHER" id="PTHR45788:SF4">
    <property type="entry name" value="TRICARBOXYLATE TRANSPORT PROTEIN, MITOCHONDRIAL"/>
    <property type="match status" value="1"/>
</dbReference>
<evidence type="ECO:0000256" key="5">
    <source>
        <dbReference type="ARBA" id="ARBA00022737"/>
    </source>
</evidence>
<evidence type="ECO:0000256" key="4">
    <source>
        <dbReference type="ARBA" id="ARBA00022692"/>
    </source>
</evidence>
<comment type="similarity">
    <text evidence="2 10">Belongs to the mitochondrial carrier (TC 2.A.29) family.</text>
</comment>
<comment type="caution">
    <text evidence="11">The sequence shown here is derived from an EMBL/GenBank/DDBJ whole genome shotgun (WGS) entry which is preliminary data.</text>
</comment>
<keyword evidence="7" id="KW-0496">Mitochondrion</keyword>
<sequence length="289" mass="31353">MATRKDKPIHSLIAGSTAGAIEAFITYPTEFVKTRSQFGGKKLGPLTIIRETLRTQGVSGLYSGCMALVIGNAAKAGVRFVSYDHFKSMLADDQGKISAPRSLLAGLGAGMMEAVFAVTPSETIKTKLIDDAHRPNPQYRGLVHGTVSIVKQEGISGIYRGLFPVMMRQGANSAVRFTTYSTLKQFVQGTARPGQSLPSAITFGIGAIAGLVTVYTTMPLDVVKTRMQSLEARSQYRNSFHCAYRIFTEEGIRRFWTGTTPRLARLVLSGGIVFTTYENIMKIIGNTAP</sequence>
<dbReference type="Pfam" id="PF00153">
    <property type="entry name" value="Mito_carr"/>
    <property type="match status" value="3"/>
</dbReference>
<keyword evidence="4 9" id="KW-0812">Transmembrane</keyword>
<feature type="repeat" description="Solcar" evidence="9">
    <location>
        <begin position="6"/>
        <end position="89"/>
    </location>
</feature>
<evidence type="ECO:0000313" key="12">
    <source>
        <dbReference type="Proteomes" id="UP001437256"/>
    </source>
</evidence>
<protein>
    <recommendedName>
        <fullName evidence="13">Mitochondrial tricarboxylate transporter</fullName>
    </recommendedName>
</protein>
<evidence type="ECO:0000256" key="7">
    <source>
        <dbReference type="ARBA" id="ARBA00023128"/>
    </source>
</evidence>
<feature type="repeat" description="Solcar" evidence="9">
    <location>
        <begin position="197"/>
        <end position="283"/>
    </location>
</feature>
<evidence type="ECO:0000256" key="9">
    <source>
        <dbReference type="PROSITE-ProRule" id="PRU00282"/>
    </source>
</evidence>
<keyword evidence="6" id="KW-1133">Transmembrane helix</keyword>